<dbReference type="InterPro" id="IPR038185">
    <property type="entry name" value="MyTH4_dom_sf"/>
</dbReference>
<feature type="region of interest" description="Disordered" evidence="10">
    <location>
        <begin position="1871"/>
        <end position="1914"/>
    </location>
</feature>
<evidence type="ECO:0000256" key="5">
    <source>
        <dbReference type="ARBA" id="ARBA00023123"/>
    </source>
</evidence>
<dbReference type="SMART" id="SM00326">
    <property type="entry name" value="SH3"/>
    <property type="match status" value="1"/>
</dbReference>
<evidence type="ECO:0008006" key="16">
    <source>
        <dbReference type="Google" id="ProtNLM"/>
    </source>
</evidence>
<dbReference type="Gene3D" id="3.40.850.10">
    <property type="entry name" value="Kinesin motor domain"/>
    <property type="match status" value="1"/>
</dbReference>
<feature type="region of interest" description="Disordered" evidence="10">
    <location>
        <begin position="283"/>
        <end position="313"/>
    </location>
</feature>
<dbReference type="Pfam" id="PF00063">
    <property type="entry name" value="Myosin_head"/>
    <property type="match status" value="2"/>
</dbReference>
<dbReference type="InterPro" id="IPR001452">
    <property type="entry name" value="SH3_domain"/>
</dbReference>
<dbReference type="SUPFAM" id="SSF52540">
    <property type="entry name" value="P-loop containing nucleoside triphosphate hydrolases"/>
    <property type="match status" value="1"/>
</dbReference>
<dbReference type="Pfam" id="PF26570">
    <property type="entry name" value="MYO15"/>
    <property type="match status" value="1"/>
</dbReference>
<dbReference type="InterPro" id="IPR059004">
    <property type="entry name" value="MYO15"/>
</dbReference>
<feature type="region of interest" description="Disordered" evidence="10">
    <location>
        <begin position="129"/>
        <end position="254"/>
    </location>
</feature>
<dbReference type="SMART" id="SM00242">
    <property type="entry name" value="MYSc"/>
    <property type="match status" value="1"/>
</dbReference>
<evidence type="ECO:0000256" key="4">
    <source>
        <dbReference type="ARBA" id="ARBA00022840"/>
    </source>
</evidence>
<feature type="non-terminal residue" evidence="14">
    <location>
        <position position="3022"/>
    </location>
</feature>
<feature type="domain" description="SH3" evidence="11">
    <location>
        <begin position="2491"/>
        <end position="2552"/>
    </location>
</feature>
<dbReference type="SUPFAM" id="SSF50044">
    <property type="entry name" value="SH3-domain"/>
    <property type="match status" value="1"/>
</dbReference>
<proteinExistence type="inferred from homology"/>
<dbReference type="Gene3D" id="1.20.120.720">
    <property type="entry name" value="Myosin VI head, motor domain, U50 subdomain"/>
    <property type="match status" value="1"/>
</dbReference>
<keyword evidence="2 8" id="KW-0728">SH3 domain</keyword>
<feature type="compositionally biased region" description="Basic residues" evidence="10">
    <location>
        <begin position="2881"/>
        <end position="2890"/>
    </location>
</feature>
<dbReference type="GO" id="GO:0016459">
    <property type="term" value="C:myosin complex"/>
    <property type="evidence" value="ECO:0007669"/>
    <property type="project" value="UniProtKB-KW"/>
</dbReference>
<sequence length="3022" mass="326719">GAPPERAEASTARGQRRQIGNVVGKAHEAVGVSDEGSRGDGPLAALVALCRLRARPPPGPAPQAAGPRRGSLKDRLVRVARALGLLRWLRLRLQGRAGGARGPGTSEGTSRGPGPRRRRLALSLAGVAGLWGRPRPPPGGGSSSPQVAESPAHDPSEEEHATPDPKFAVVFPRIHGAGRTSSRRSSEEGFADAPAGEGRGWSCAGASADSAGRRASVEGVAESPRGSLGPNPHEEPPLDETGSSSEAEPESLGAAAPVHWAQGCGPHKGPGLGTEALLPRLTLETRRRPEGSPGPRGSLRDRWEPEDEVEEALERDLELSLVPGPEEPPLPGGADGWKLSLSSQTFGGPLLLALNPHRALPLYAPEVLASYRPGKTPNTTPYVNLPHQASAPTGWLPQHVTLTEVQGTVGRTCLHPGDRRVPIAGNLLSHLLPLSSPRHIFAVVASAYSLSESTGQATCILLGGCYAQRYLNVPPPTQLDTVLPLLSSFGHAKTVLNANASRFGQVLCLCLQCQSFSPEAQAERSFHVFYELLAGLDPVEREQLSLQGPETYYYLNQGRACRLQDKDDAQDFRGLVSALQALGLCTEELTAVWAVLASILQLGNICFSSPQAERSLLPPASVQRESQEVAAVSSWAEIHAAARLLRVPPERLEGAVTRRVTERAGSGPGPCCTGLTHHAPRDTLAKALYARLFTWLLRTANARLASPAEAGSTVTISVVDVYGFEALRVNGLEQLYNNLGSERLQLWYNRLLLAQEEVQNWTWRRPGMPSCFLEQKPSLGEREHCTESPPQSPLAVGRLSPSEPQFTHLYNGRVSPALARVRPPMDTGGLHKPSAGCSQEECRRELLPWVPIPQALQESCLDFLVDQPHSLLSILDAQTWLSQATDHTFLQKCHYHHGDHPCYTKPQLPLPIFTVRHYAGTVTYQVHKFLNRNRDHLDPAVVEMLAQSQLQVPLLAVLYPPTLFCPPRPDSLAQGAGLQDPGTLNLWLAHPSAPGSGAGGQAGLSTGPASRRSPCLTPQLVSRLFQEAEPDEFGGGPGKPTLAARFQKSLGDLLAQLGSPSTPCPWLCHAAWPQLPGLFDVDHVAEQLRQAGILEAVCTRSANFPIRLPFQAFLDRFRALGTEEQGELSDRERCGIILNQVLAAESPLCHLGATQVGGVCVQRGREGWQVGGAFWDPLRIRWSFQVVGRQSGLGVPGTPGEWVAWKEAEASGEGQGGPSLHTWPASSPHLCPQVLLREPGWQQLEQCRAQQRAQALLTLHRGLRVCISHQRLRLLPRKQAHVRGLQARCAGGAETVGLLNVAGQALGDIGPRCKSATPGPVALPGRFWAASRVTPGRQHTRVQSITEAMPPEVPARPSLTLPPDINQFPFSSFISIGFQEPSLPHPGQLLTKPLTQLDGENPQHALDINKVVSDPAGRGQGGPVPGCWWAQGALHDLPPLAWCPQMLWLLGDGSLAPWQEQTMGQYLVRQGQRRPGLRDELFSQLVAQLWRNPDEQQSQRGWALMAVLLSAFPPMHTLQKPLLKFVSDQAPRGMAALCQHKLLGALEQTQLDPGSARAHPPTQLEWTAGWRRGRMALDVSTFSEECYSAEVESWTTGEQFAGWILQSRSGGQGWGSLDPPPRGWSVSLHCRDSWRDLAGCDFVLDLIGQTEDPGDPARPHSYPIAPRGLALTGRMKGGGAMGPMQQGSYPMGECGAEPIWGLPAHRRGEAWPGLPTQLPSELQPAPRWPVIISSPGAGGRLSRWALTWEDPVPTVYPGMVQMPSYQPAMMPAPMPMMPAMGPVPAMVVPPQPQPVLPSVDARQLAAQQQDFINQQARILVRTGRAHGLPRGYQPAGRGEAGSHLAHHALHQESSGGRAKWKVIDRTNWGAFTGQQPSKVKTTKPPAKVAIPQAEAVQDEEPEEEEERAGGEEAEGRLGLWGSAQGLMSFLSSWAGPSPPPPPVLKKLPPSRGAARAAQEAEAEPATELGPGRGHRPAGGKAVVRSSDPEPCRAEPSREIRNIIRMYQSRPGPVPVPVQPARKPPQSFLKKNNPKDEALAKLGINGASSPPQVRCPLVQSMAAPFWNPPEAPRGELGPDPGKAPPPPVAPRPRALPRLMPSSSIKEKQGPLQELFGQNPPTAQKLPPPPAPPLPPPWEPASPPAEPRLVEPMGDEGVSTQLLVPSGSVCFSYASAPWRLFLRKEVGTRDRVVTAWLAPQILRDTFAESCIRISQDERRKMKDLLGDLEVGLDSLDMAEDGVKKRIVVAARDNWANYFSRIFPVSVSEAGDGSGLGASWIPREQDESWGGLGGRWPRAGSRAVTQPPSEQGESGSDVQLLAVSHRGLRLLKMTQGPSLHPDQLKTLCSYRLAEARAGAGGGGGLVRRPPGSCPHPGCSFAEVLGVECPAGSTLELSLRSEQLVLHTARAGAIKAMVELFLSELKKASVGWLGASTTAACCPVCFGLSRGCQPCSFELPGVGDAGWRVRPAREQGGQVGRGHSRLAPHPPAHLQDSGYVIALRSYITDDHSLLSFQRGDLIKLLPVATLEPGWQFGSTGGRSGLFPADVVQPAAAPDSFFSTEQRSSQGHKGQLQRRECDRASEFPTHPWSQARSDNSATSLSPSVAYVALPTDSDYTMQEFALRYFRKPQTLKLCARGWRFLSLLTGCVPPSNTLMPYVTKFLQDWGPHQELAQSSQEHLQRTVKYGGRRRLPSPGEMQAFLVLGVQAGQFSRIPSGWQEPGPLSRVAAEVLEELCRQMGITDPQEVQEFALFLIKGDSELARPLWPQEYLNSVLGGPDVSLHSRRLGWETRLHFDNPTYISTHYSQLFAQPRLTRLCPRQDLLAYLPRKQQWQQQWQMNVATVKSLMGRELRQLQGYSSQEAQISFISGSGAGGGQGGGRGHPGRRGKGRGAKQLLHQPCSPSAEAVSELPLFGYTVYPVLRVSNPALPSPGLLGLNRQHLVLMDPSSQVGRAPAPVLAWAPSGHWAPPDTDPAPQELCCSIALRDLQRLHLLSPLEAEGPPGLELNYGSADNPQTIWFELPQ</sequence>
<dbReference type="Pfam" id="PF00784">
    <property type="entry name" value="MyTH4"/>
    <property type="match status" value="2"/>
</dbReference>
<keyword evidence="4" id="KW-0067">ATP-binding</keyword>
<dbReference type="PANTHER" id="PTHR22692:SF16">
    <property type="entry name" value="MYOSIN XVB"/>
    <property type="match status" value="1"/>
</dbReference>
<feature type="domain" description="MyTH4" evidence="12">
    <location>
        <begin position="2547"/>
        <end position="2700"/>
    </location>
</feature>
<dbReference type="GO" id="GO:0005524">
    <property type="term" value="F:ATP binding"/>
    <property type="evidence" value="ECO:0007669"/>
    <property type="project" value="UniProtKB-KW"/>
</dbReference>
<feature type="region of interest" description="Disordered" evidence="10">
    <location>
        <begin position="2065"/>
        <end position="2095"/>
    </location>
</feature>
<keyword evidence="7 9" id="KW-0009">Actin-binding</keyword>
<feature type="region of interest" description="Disordered" evidence="10">
    <location>
        <begin position="1"/>
        <end position="22"/>
    </location>
</feature>
<dbReference type="Gene3D" id="1.25.40.530">
    <property type="entry name" value="MyTH4 domain"/>
    <property type="match status" value="2"/>
</dbReference>
<evidence type="ECO:0000256" key="7">
    <source>
        <dbReference type="ARBA" id="ARBA00023203"/>
    </source>
</evidence>
<dbReference type="PROSITE" id="PS51016">
    <property type="entry name" value="MYTH4"/>
    <property type="match status" value="2"/>
</dbReference>
<keyword evidence="15" id="KW-1185">Reference proteome</keyword>
<feature type="region of interest" description="Disordered" evidence="10">
    <location>
        <begin position="2286"/>
        <end position="2314"/>
    </location>
</feature>
<feature type="region of interest" description="Disordered" evidence="10">
    <location>
        <begin position="1930"/>
        <end position="2036"/>
    </location>
</feature>
<feature type="region of interest" description="Disordered" evidence="10">
    <location>
        <begin position="2557"/>
        <end position="2577"/>
    </location>
</feature>
<dbReference type="Gene3D" id="2.30.30.40">
    <property type="entry name" value="SH3 Domains"/>
    <property type="match status" value="1"/>
</dbReference>
<dbReference type="InterPro" id="IPR051567">
    <property type="entry name" value="Unconventional_Myosin_ATPase"/>
</dbReference>
<evidence type="ECO:0000256" key="10">
    <source>
        <dbReference type="SAM" id="MobiDB-lite"/>
    </source>
</evidence>
<keyword evidence="5 9" id="KW-0518">Myosin</keyword>
<feature type="non-terminal residue" evidence="14">
    <location>
        <position position="1"/>
    </location>
</feature>
<evidence type="ECO:0000256" key="8">
    <source>
        <dbReference type="PROSITE-ProRule" id="PRU00192"/>
    </source>
</evidence>
<evidence type="ECO:0000313" key="14">
    <source>
        <dbReference type="EMBL" id="KAI4533900.1"/>
    </source>
</evidence>
<dbReference type="FunFam" id="1.10.10.820:FF:000001">
    <property type="entry name" value="Myosin heavy chain"/>
    <property type="match status" value="1"/>
</dbReference>
<evidence type="ECO:0000256" key="6">
    <source>
        <dbReference type="ARBA" id="ARBA00023175"/>
    </source>
</evidence>
<keyword evidence="6" id="KW-0505">Motor protein</keyword>
<dbReference type="InterPro" id="IPR036961">
    <property type="entry name" value="Kinesin_motor_dom_sf"/>
</dbReference>
<dbReference type="Pfam" id="PF07653">
    <property type="entry name" value="SH3_2"/>
    <property type="match status" value="1"/>
</dbReference>
<reference evidence="14" key="1">
    <citation type="submission" date="2022-03" db="EMBL/GenBank/DDBJ databases">
        <title>Genomic analyses of argali, domestic sheep and their hybrids provide insights into chromosomal evolution, heterosis and genetic basis of agronomic traits.</title>
        <authorList>
            <person name="Li M."/>
        </authorList>
    </citation>
    <scope>NUCLEOTIDE SEQUENCE</scope>
    <source>
        <strain evidence="14">CAU-MHL-2022a</strain>
        <tissue evidence="14">Skin</tissue>
    </source>
</reference>
<keyword evidence="3" id="KW-0547">Nucleotide-binding</keyword>
<dbReference type="PROSITE" id="PS51456">
    <property type="entry name" value="MYOSIN_MOTOR"/>
    <property type="match status" value="1"/>
</dbReference>
<feature type="compositionally biased region" description="Low complexity" evidence="10">
    <location>
        <begin position="1944"/>
        <end position="1967"/>
    </location>
</feature>
<feature type="compositionally biased region" description="Polar residues" evidence="10">
    <location>
        <begin position="2300"/>
        <end position="2314"/>
    </location>
</feature>
<dbReference type="SMART" id="SM00139">
    <property type="entry name" value="MyTH4"/>
    <property type="match status" value="1"/>
</dbReference>
<feature type="compositionally biased region" description="Acidic residues" evidence="10">
    <location>
        <begin position="1896"/>
        <end position="1906"/>
    </location>
</feature>
<organism evidence="14 15">
    <name type="scientific">Ovis ammon polii</name>
    <dbReference type="NCBI Taxonomy" id="230172"/>
    <lineage>
        <taxon>Eukaryota</taxon>
        <taxon>Metazoa</taxon>
        <taxon>Chordata</taxon>
        <taxon>Craniata</taxon>
        <taxon>Vertebrata</taxon>
        <taxon>Euteleostomi</taxon>
        <taxon>Mammalia</taxon>
        <taxon>Eutheria</taxon>
        <taxon>Laurasiatheria</taxon>
        <taxon>Artiodactyla</taxon>
        <taxon>Ruminantia</taxon>
        <taxon>Pecora</taxon>
        <taxon>Bovidae</taxon>
        <taxon>Caprinae</taxon>
        <taxon>Ovis</taxon>
    </lineage>
</organism>
<dbReference type="GO" id="GO:0003774">
    <property type="term" value="F:cytoskeletal motor activity"/>
    <property type="evidence" value="ECO:0007669"/>
    <property type="project" value="InterPro"/>
</dbReference>
<feature type="compositionally biased region" description="Pro residues" evidence="10">
    <location>
        <begin position="2124"/>
        <end position="2144"/>
    </location>
</feature>
<evidence type="ECO:0000256" key="9">
    <source>
        <dbReference type="PROSITE-ProRule" id="PRU00782"/>
    </source>
</evidence>
<feature type="compositionally biased region" description="Polar residues" evidence="10">
    <location>
        <begin position="2557"/>
        <end position="2567"/>
    </location>
</feature>
<dbReference type="Proteomes" id="UP001214576">
    <property type="component" value="Unassembled WGS sequence"/>
</dbReference>
<evidence type="ECO:0000259" key="13">
    <source>
        <dbReference type="PROSITE" id="PS51456"/>
    </source>
</evidence>
<feature type="domain" description="MyTH4" evidence="12">
    <location>
        <begin position="1380"/>
        <end position="1570"/>
    </location>
</feature>
<dbReference type="InterPro" id="IPR036028">
    <property type="entry name" value="SH3-like_dom_sf"/>
</dbReference>
<dbReference type="EMBL" id="JAKZEL010000020">
    <property type="protein sequence ID" value="KAI4533900.1"/>
    <property type="molecule type" value="Genomic_DNA"/>
</dbReference>
<feature type="region of interest" description="Disordered" evidence="10">
    <location>
        <begin position="989"/>
        <end position="1013"/>
    </location>
</feature>
<feature type="compositionally biased region" description="Pro residues" evidence="10">
    <location>
        <begin position="2080"/>
        <end position="2089"/>
    </location>
</feature>
<comment type="similarity">
    <text evidence="1 9">Belongs to the TRAFAC class myosin-kinesin ATPase superfamily. Myosin family.</text>
</comment>
<feature type="region of interest" description="Disordered" evidence="10">
    <location>
        <begin position="2111"/>
        <end position="2145"/>
    </location>
</feature>
<evidence type="ECO:0000259" key="12">
    <source>
        <dbReference type="PROSITE" id="PS51016"/>
    </source>
</evidence>
<dbReference type="InterPro" id="IPR000857">
    <property type="entry name" value="MyTH4_dom"/>
</dbReference>
<feature type="region of interest" description="Actin-binding" evidence="9">
    <location>
        <begin position="1050"/>
        <end position="1072"/>
    </location>
</feature>
<evidence type="ECO:0000256" key="2">
    <source>
        <dbReference type="ARBA" id="ARBA00022443"/>
    </source>
</evidence>
<evidence type="ECO:0000256" key="1">
    <source>
        <dbReference type="ARBA" id="ARBA00008314"/>
    </source>
</evidence>
<evidence type="ECO:0000256" key="3">
    <source>
        <dbReference type="ARBA" id="ARBA00022741"/>
    </source>
</evidence>
<dbReference type="Gene3D" id="1.10.10.820">
    <property type="match status" value="1"/>
</dbReference>
<dbReference type="PRINTS" id="PR00193">
    <property type="entry name" value="MYOSINHEAVY"/>
</dbReference>
<feature type="domain" description="Myosin motor" evidence="13">
    <location>
        <begin position="313"/>
        <end position="1176"/>
    </location>
</feature>
<feature type="compositionally biased region" description="Gly residues" evidence="10">
    <location>
        <begin position="2869"/>
        <end position="2880"/>
    </location>
</feature>
<evidence type="ECO:0000313" key="15">
    <source>
        <dbReference type="Proteomes" id="UP001214576"/>
    </source>
</evidence>
<feature type="region of interest" description="Disordered" evidence="10">
    <location>
        <begin position="96"/>
        <end position="117"/>
    </location>
</feature>
<accession>A0AAD4TYF7</accession>
<feature type="region of interest" description="Disordered" evidence="10">
    <location>
        <begin position="2867"/>
        <end position="2894"/>
    </location>
</feature>
<dbReference type="PROSITE" id="PS50002">
    <property type="entry name" value="SH3"/>
    <property type="match status" value="1"/>
</dbReference>
<dbReference type="GO" id="GO:0003779">
    <property type="term" value="F:actin binding"/>
    <property type="evidence" value="ECO:0007669"/>
    <property type="project" value="UniProtKB-KW"/>
</dbReference>
<feature type="compositionally biased region" description="Basic and acidic residues" evidence="10">
    <location>
        <begin position="151"/>
        <end position="163"/>
    </location>
</feature>
<dbReference type="Gene3D" id="1.20.58.530">
    <property type="match status" value="1"/>
</dbReference>
<evidence type="ECO:0000259" key="11">
    <source>
        <dbReference type="PROSITE" id="PS50002"/>
    </source>
</evidence>
<dbReference type="InterPro" id="IPR001609">
    <property type="entry name" value="Myosin_head_motor_dom-like"/>
</dbReference>
<comment type="caution">
    <text evidence="14">The sequence shown here is derived from an EMBL/GenBank/DDBJ whole genome shotgun (WGS) entry which is preliminary data.</text>
</comment>
<dbReference type="PANTHER" id="PTHR22692">
    <property type="entry name" value="MYOSIN VII, XV"/>
    <property type="match status" value="1"/>
</dbReference>
<gene>
    <name evidence="14" type="ORF">MG293_016919</name>
</gene>
<protein>
    <recommendedName>
        <fullName evidence="16">Myosin XVB</fullName>
    </recommendedName>
</protein>
<feature type="compositionally biased region" description="Basic and acidic residues" evidence="10">
    <location>
        <begin position="1986"/>
        <end position="2001"/>
    </location>
</feature>
<dbReference type="InterPro" id="IPR027417">
    <property type="entry name" value="P-loop_NTPase"/>
</dbReference>
<comment type="caution">
    <text evidence="9">Lacks conserved residue(s) required for the propagation of feature annotation.</text>
</comment>
<name>A0AAD4TYF7_OVIAM</name>